<organism evidence="7 8">
    <name type="scientific">Vibrio genomosp. F10</name>
    <dbReference type="NCBI Taxonomy" id="723171"/>
    <lineage>
        <taxon>Bacteria</taxon>
        <taxon>Pseudomonadati</taxon>
        <taxon>Pseudomonadota</taxon>
        <taxon>Gammaproteobacteria</taxon>
        <taxon>Vibrionales</taxon>
        <taxon>Vibrionaceae</taxon>
        <taxon>Vibrio</taxon>
    </lineage>
</organism>
<dbReference type="NCBIfam" id="TIGR01730">
    <property type="entry name" value="RND_mfp"/>
    <property type="match status" value="1"/>
</dbReference>
<dbReference type="GO" id="GO:0015562">
    <property type="term" value="F:efflux transmembrane transporter activity"/>
    <property type="evidence" value="ECO:0007669"/>
    <property type="project" value="TreeGrafter"/>
</dbReference>
<feature type="domain" description="CusB-like beta-barrel" evidence="6">
    <location>
        <begin position="217"/>
        <end position="285"/>
    </location>
</feature>
<dbReference type="AlphaFoldDB" id="A0A1B9QZD2"/>
<sequence length="347" mass="38302">MKSKNKWLGVILFTLLTMLFLFMAGMFNEKVSDNKRHTTKPEIAPEVIVLAPINEPVWREFSGVVVAKQRADISARITAKVSEIYIEVGEAVEKGDILMRLENEDLEARVTQNEQALSGAQAKLSSAIKEYDRAKELLTRKLVSQSSFDNAESELELAKATFNQTQAALIESQTTREFSIITAPFAGLITNKPINVGDTAAPGNVLVSLYQPARLQIQADIAESVLPHIQLGQEINVDLPTVSLNIPSNVSEMTPSADVNSRSYQIKLDVNVEGGVYPGMYAKLKVPVGEHDVLRLPESAVIHVGQLEYVQVWDGENITRRLIQLGDDGRVRKGLVAGQQVLRFPQN</sequence>
<dbReference type="GO" id="GO:1990281">
    <property type="term" value="C:efflux pump complex"/>
    <property type="evidence" value="ECO:0007669"/>
    <property type="project" value="TreeGrafter"/>
</dbReference>
<protein>
    <submittedName>
        <fullName evidence="7">Efflux transporter periplasmic adaptor subunit</fullName>
    </submittedName>
</protein>
<evidence type="ECO:0000259" key="5">
    <source>
        <dbReference type="Pfam" id="PF25917"/>
    </source>
</evidence>
<evidence type="ECO:0000259" key="6">
    <source>
        <dbReference type="Pfam" id="PF25954"/>
    </source>
</evidence>
<evidence type="ECO:0000259" key="4">
    <source>
        <dbReference type="Pfam" id="PF25876"/>
    </source>
</evidence>
<keyword evidence="3" id="KW-0472">Membrane</keyword>
<dbReference type="InterPro" id="IPR058625">
    <property type="entry name" value="MdtA-like_BSH"/>
</dbReference>
<dbReference type="Gene3D" id="1.10.287.470">
    <property type="entry name" value="Helix hairpin bin"/>
    <property type="match status" value="1"/>
</dbReference>
<feature type="coiled-coil region" evidence="2">
    <location>
        <begin position="103"/>
        <end position="168"/>
    </location>
</feature>
<keyword evidence="8" id="KW-1185">Reference proteome</keyword>
<keyword evidence="3" id="KW-0812">Transmembrane</keyword>
<gene>
    <name evidence="7" type="ORF">A6E14_09055</name>
</gene>
<dbReference type="Proteomes" id="UP000093173">
    <property type="component" value="Unassembled WGS sequence"/>
</dbReference>
<proteinExistence type="inferred from homology"/>
<accession>A0A1B9QZD2</accession>
<comment type="similarity">
    <text evidence="1">Belongs to the membrane fusion protein (MFP) (TC 8.A.1) family.</text>
</comment>
<dbReference type="InterPro" id="IPR058792">
    <property type="entry name" value="Beta-barrel_RND_2"/>
</dbReference>
<dbReference type="Pfam" id="PF25876">
    <property type="entry name" value="HH_MFP_RND"/>
    <property type="match status" value="1"/>
</dbReference>
<keyword evidence="3" id="KW-1133">Transmembrane helix</keyword>
<dbReference type="Gene3D" id="2.40.30.170">
    <property type="match status" value="1"/>
</dbReference>
<evidence type="ECO:0000313" key="8">
    <source>
        <dbReference type="Proteomes" id="UP000093173"/>
    </source>
</evidence>
<dbReference type="PANTHER" id="PTHR30469:SF15">
    <property type="entry name" value="HLYD FAMILY OF SECRETION PROTEINS"/>
    <property type="match status" value="1"/>
</dbReference>
<comment type="caution">
    <text evidence="7">The sequence shown here is derived from an EMBL/GenBank/DDBJ whole genome shotgun (WGS) entry which is preliminary data.</text>
</comment>
<dbReference type="RefSeq" id="WP_017039606.1">
    <property type="nucleotide sequence ID" value="NZ_JBNGCH010000439.1"/>
</dbReference>
<evidence type="ECO:0000256" key="1">
    <source>
        <dbReference type="ARBA" id="ARBA00009477"/>
    </source>
</evidence>
<dbReference type="InterPro" id="IPR006143">
    <property type="entry name" value="RND_pump_MFP"/>
</dbReference>
<dbReference type="Pfam" id="PF25917">
    <property type="entry name" value="BSH_RND"/>
    <property type="match status" value="1"/>
</dbReference>
<dbReference type="EMBL" id="MAJZ01000439">
    <property type="protein sequence ID" value="OCH76578.1"/>
    <property type="molecule type" value="Genomic_DNA"/>
</dbReference>
<feature type="domain" description="Multidrug resistance protein MdtA-like barrel-sandwich hybrid" evidence="5">
    <location>
        <begin position="70"/>
        <end position="204"/>
    </location>
</feature>
<dbReference type="InterPro" id="IPR058624">
    <property type="entry name" value="MdtA-like_HH"/>
</dbReference>
<dbReference type="Gene3D" id="2.40.420.20">
    <property type="match status" value="1"/>
</dbReference>
<name>A0A1B9QZD2_9VIBR</name>
<evidence type="ECO:0000256" key="2">
    <source>
        <dbReference type="SAM" id="Coils"/>
    </source>
</evidence>
<reference evidence="8" key="1">
    <citation type="submission" date="2016-06" db="EMBL/GenBank/DDBJ databases">
        <authorList>
            <person name="Hehemann J.-H."/>
            <person name="Arevalo P."/>
            <person name="Datta M.S."/>
            <person name="Polz M.F."/>
        </authorList>
    </citation>
    <scope>NUCLEOTIDE SEQUENCE [LARGE SCALE GENOMIC DNA]</scope>
    <source>
        <strain evidence="8">9CSC122</strain>
    </source>
</reference>
<evidence type="ECO:0000256" key="3">
    <source>
        <dbReference type="SAM" id="Phobius"/>
    </source>
</evidence>
<evidence type="ECO:0000313" key="7">
    <source>
        <dbReference type="EMBL" id="OCH76578.1"/>
    </source>
</evidence>
<keyword evidence="2" id="KW-0175">Coiled coil</keyword>
<dbReference type="Gene3D" id="2.40.50.100">
    <property type="match status" value="1"/>
</dbReference>
<dbReference type="Pfam" id="PF25954">
    <property type="entry name" value="Beta-barrel_RND_2"/>
    <property type="match status" value="1"/>
</dbReference>
<feature type="domain" description="Multidrug resistance protein MdtA-like alpha-helical hairpin" evidence="4">
    <location>
        <begin position="114"/>
        <end position="173"/>
    </location>
</feature>
<dbReference type="PANTHER" id="PTHR30469">
    <property type="entry name" value="MULTIDRUG RESISTANCE PROTEIN MDTA"/>
    <property type="match status" value="1"/>
</dbReference>
<feature type="transmembrane region" description="Helical" evidence="3">
    <location>
        <begin position="7"/>
        <end position="27"/>
    </location>
</feature>
<dbReference type="SUPFAM" id="SSF111369">
    <property type="entry name" value="HlyD-like secretion proteins"/>
    <property type="match status" value="1"/>
</dbReference>